<dbReference type="Proteomes" id="UP000004535">
    <property type="component" value="Unassembled WGS sequence"/>
</dbReference>
<organism evidence="2 3">
    <name type="scientific">Burkholderia multivorans CGD2</name>
    <dbReference type="NCBI Taxonomy" id="513052"/>
    <lineage>
        <taxon>Bacteria</taxon>
        <taxon>Pseudomonadati</taxon>
        <taxon>Pseudomonadota</taxon>
        <taxon>Betaproteobacteria</taxon>
        <taxon>Burkholderiales</taxon>
        <taxon>Burkholderiaceae</taxon>
        <taxon>Burkholderia</taxon>
        <taxon>Burkholderia cepacia complex</taxon>
    </lineage>
</organism>
<evidence type="ECO:0000256" key="1">
    <source>
        <dbReference type="SAM" id="MobiDB-lite"/>
    </source>
</evidence>
<accession>B9BR41</accession>
<dbReference type="AlphaFoldDB" id="B9BR41"/>
<evidence type="ECO:0000313" key="2">
    <source>
        <dbReference type="EMBL" id="EEE07086.1"/>
    </source>
</evidence>
<feature type="region of interest" description="Disordered" evidence="1">
    <location>
        <begin position="1"/>
        <end position="48"/>
    </location>
</feature>
<evidence type="ECO:0000313" key="3">
    <source>
        <dbReference type="Proteomes" id="UP000004535"/>
    </source>
</evidence>
<protein>
    <submittedName>
        <fullName evidence="2">Uncharacterized protein</fullName>
    </submittedName>
</protein>
<name>B9BR41_9BURK</name>
<proteinExistence type="predicted"/>
<dbReference type="EMBL" id="ACFC01000005">
    <property type="protein sequence ID" value="EEE07086.1"/>
    <property type="molecule type" value="Genomic_DNA"/>
</dbReference>
<comment type="caution">
    <text evidence="2">The sequence shown here is derived from an EMBL/GenBank/DDBJ whole genome shotgun (WGS) entry which is preliminary data.</text>
</comment>
<gene>
    <name evidence="2" type="ORF">BURMUCGD2_0977</name>
</gene>
<sequence>MAGGSNSLCVTGEAGRVTRESVTSRRHPGGAASGDVGERTGSGSCAQA</sequence>
<reference evidence="2 3" key="1">
    <citation type="journal article" date="2012" name="J. Bacteriol.">
        <title>Draft Genome Sequence Determination for Cystic Fibrosis and Chronic Granulomatous Disease Burkholderia multivorans Isolates.</title>
        <authorList>
            <person name="Varga J.J."/>
            <person name="Losada L."/>
            <person name="Zelazny A.M."/>
            <person name="Brinkac L."/>
            <person name="Harkins D."/>
            <person name="Radune D."/>
            <person name="Hostetler J."/>
            <person name="Sampaio E.P."/>
            <person name="Ronning C.M."/>
            <person name="Nierman W.C."/>
            <person name="Greenberg D.E."/>
            <person name="Holland S.M."/>
            <person name="Goldberg J.B."/>
        </authorList>
    </citation>
    <scope>NUCLEOTIDE SEQUENCE [LARGE SCALE GENOMIC DNA]</scope>
    <source>
        <strain evidence="2 3">CGD2</strain>
    </source>
</reference>